<evidence type="ECO:0000313" key="3">
    <source>
        <dbReference type="Proteomes" id="UP000652761"/>
    </source>
</evidence>
<dbReference type="EMBL" id="NMUH01010051">
    <property type="protein sequence ID" value="MQM20665.1"/>
    <property type="molecule type" value="Genomic_DNA"/>
</dbReference>
<protein>
    <submittedName>
        <fullName evidence="2">Uncharacterized protein</fullName>
    </submittedName>
</protein>
<keyword evidence="3" id="KW-1185">Reference proteome</keyword>
<dbReference type="OrthoDB" id="409644at2759"/>
<dbReference type="Gene3D" id="1.25.10.10">
    <property type="entry name" value="Leucine-rich Repeat Variant"/>
    <property type="match status" value="3"/>
</dbReference>
<accession>A0A843XNV3</accession>
<dbReference type="PANTHER" id="PTHR46241">
    <property type="entry name" value="ARMADILLO REPEAT-CONTAINING PROTEIN 4 ARMC4"/>
    <property type="match status" value="1"/>
</dbReference>
<dbReference type="InterPro" id="IPR000225">
    <property type="entry name" value="Armadillo"/>
</dbReference>
<dbReference type="InterPro" id="IPR016024">
    <property type="entry name" value="ARM-type_fold"/>
</dbReference>
<dbReference type="Proteomes" id="UP000652761">
    <property type="component" value="Unassembled WGS sequence"/>
</dbReference>
<dbReference type="AlphaFoldDB" id="A0A843XNV3"/>
<sequence length="465" mass="49563">MDVWEGSEGAAVAGHGVDWERLLRLFCEAATRGGEALPAKAATELGRLCKRAPEGVLVRTLPVLVDLLGNPSEEVQAAAAHSLCCIARWGDESLCSAAGRSGAIPSLLGLLPMSADGLQRKLIKCLRALVAYDNANRVILARNGGLQVVLDMLPLCPGGTRGYLLEVLSALAMLREVRRAVVHLGALPFLVEAVSCGRMVSRARAAHVIGLLGTAKRVRHMLVDLGVISVLVDLLREGDSQAKLTAGNSLGIISSHVYYLRPIAQAGAIPLYADLLEGPEALGKEIAEDVLCILAVSQENAVSISQHLVRILQGDNEEAKAAAADVLWGLSGNQHSVVRESGAIPLLLNLLHGGCEDAREKALGAIVQMSYEEDERKALAEAGAIPVLIGLVEGDSDELKDNAVEALINFSGDPLMCERVSDVFGNPLFQAARERLARIRAADEHMLRSLRRLNVDQLTLEPDFA</sequence>
<dbReference type="PROSITE" id="PS50176">
    <property type="entry name" value="ARM_REPEAT"/>
    <property type="match status" value="1"/>
</dbReference>
<proteinExistence type="predicted"/>
<comment type="caution">
    <text evidence="2">The sequence shown here is derived from an EMBL/GenBank/DDBJ whole genome shotgun (WGS) entry which is preliminary data.</text>
</comment>
<dbReference type="InterPro" id="IPR011989">
    <property type="entry name" value="ARM-like"/>
</dbReference>
<organism evidence="2 3">
    <name type="scientific">Colocasia esculenta</name>
    <name type="common">Wild taro</name>
    <name type="synonym">Arum esculentum</name>
    <dbReference type="NCBI Taxonomy" id="4460"/>
    <lineage>
        <taxon>Eukaryota</taxon>
        <taxon>Viridiplantae</taxon>
        <taxon>Streptophyta</taxon>
        <taxon>Embryophyta</taxon>
        <taxon>Tracheophyta</taxon>
        <taxon>Spermatophyta</taxon>
        <taxon>Magnoliopsida</taxon>
        <taxon>Liliopsida</taxon>
        <taxon>Araceae</taxon>
        <taxon>Aroideae</taxon>
        <taxon>Colocasieae</taxon>
        <taxon>Colocasia</taxon>
    </lineage>
</organism>
<evidence type="ECO:0000256" key="1">
    <source>
        <dbReference type="PROSITE-ProRule" id="PRU00259"/>
    </source>
</evidence>
<reference evidence="2" key="1">
    <citation type="submission" date="2017-07" db="EMBL/GenBank/DDBJ databases">
        <title>Taro Niue Genome Assembly and Annotation.</title>
        <authorList>
            <person name="Atibalentja N."/>
            <person name="Keating K."/>
            <person name="Fields C.J."/>
        </authorList>
    </citation>
    <scope>NUCLEOTIDE SEQUENCE</scope>
    <source>
        <strain evidence="2">Niue_2</strain>
        <tissue evidence="2">Leaf</tissue>
    </source>
</reference>
<dbReference type="SMART" id="SM00185">
    <property type="entry name" value="ARM"/>
    <property type="match status" value="7"/>
</dbReference>
<name>A0A843XNV3_COLES</name>
<dbReference type="PANTHER" id="PTHR46241:SF1">
    <property type="entry name" value="OUTER DYNEIN ARM-DOCKING COMPLEX SUBUNIT 2"/>
    <property type="match status" value="1"/>
</dbReference>
<evidence type="ECO:0000313" key="2">
    <source>
        <dbReference type="EMBL" id="MQM20665.1"/>
    </source>
</evidence>
<gene>
    <name evidence="2" type="ORF">Taro_053689</name>
</gene>
<feature type="repeat" description="ARM" evidence="1">
    <location>
        <begin position="342"/>
        <end position="384"/>
    </location>
</feature>
<dbReference type="SUPFAM" id="SSF48371">
    <property type="entry name" value="ARM repeat"/>
    <property type="match status" value="2"/>
</dbReference>